<evidence type="ECO:0008006" key="3">
    <source>
        <dbReference type="Google" id="ProtNLM"/>
    </source>
</evidence>
<organism evidence="1 2">
    <name type="scientific">Demequina litoralis</name>
    <dbReference type="NCBI Taxonomy" id="3051660"/>
    <lineage>
        <taxon>Bacteria</taxon>
        <taxon>Bacillati</taxon>
        <taxon>Actinomycetota</taxon>
        <taxon>Actinomycetes</taxon>
        <taxon>Micrococcales</taxon>
        <taxon>Demequinaceae</taxon>
        <taxon>Demequina</taxon>
    </lineage>
</organism>
<evidence type="ECO:0000313" key="1">
    <source>
        <dbReference type="EMBL" id="MDN4476854.1"/>
    </source>
</evidence>
<comment type="caution">
    <text evidence="1">The sequence shown here is derived from an EMBL/GenBank/DDBJ whole genome shotgun (WGS) entry which is preliminary data.</text>
</comment>
<sequence>MTASSGPWLPLLEHVRRYPSPHNSQPIRVRVLDGSRADVFYDLDRGLPAEDFGIPFGHVCAGVFLESLRVVAAEAGYGVEEALELEEMDFEASDRLHRLGTVTLVPQQPGAADLRVAEAFRMRRTNRRPYDDRPVPRVDLEEVQDLAAGLGQRFTWSGEARVVAPLIRTNQETLFDDLRNDAVYAEIMEWLRFSERDAVERGDGLSAAAMLMPGPLLRFAMGHRGLWQAPVIGAAIRAMYLRTMRGVRQLAWFEGPFDGPRDYVEAGRVFMRCWLELTARGVSLHPFGTVITNPRSHARFVEIAGADESDGRMAWMLVRLGYAKTPPVAHRRPLEEMLVA</sequence>
<gene>
    <name evidence="1" type="ORF">QQX09_13425</name>
</gene>
<protein>
    <recommendedName>
        <fullName evidence="3">Nitroreductase domain-containing protein</fullName>
    </recommendedName>
</protein>
<dbReference type="InterPro" id="IPR000415">
    <property type="entry name" value="Nitroreductase-like"/>
</dbReference>
<dbReference type="Gene3D" id="3.40.109.10">
    <property type="entry name" value="NADH Oxidase"/>
    <property type="match status" value="1"/>
</dbReference>
<dbReference type="SUPFAM" id="SSF55469">
    <property type="entry name" value="FMN-dependent nitroreductase-like"/>
    <property type="match status" value="1"/>
</dbReference>
<reference evidence="1" key="1">
    <citation type="submission" date="2023-06" db="EMBL/GenBank/DDBJ databases">
        <title>Sysu t00192.</title>
        <authorList>
            <person name="Gao L."/>
            <person name="Fang B.-Z."/>
            <person name="Li W.-J."/>
        </authorList>
    </citation>
    <scope>NUCLEOTIDE SEQUENCE</scope>
    <source>
        <strain evidence="1">SYSU T00192</strain>
    </source>
</reference>
<proteinExistence type="predicted"/>
<dbReference type="RefSeq" id="WP_301135647.1">
    <property type="nucleotide sequence ID" value="NZ_JAUHPW010000012.1"/>
</dbReference>
<dbReference type="EMBL" id="JAUHPW010000012">
    <property type="protein sequence ID" value="MDN4476854.1"/>
    <property type="molecule type" value="Genomic_DNA"/>
</dbReference>
<name>A0ABT8GDW1_9MICO</name>
<accession>A0ABT8GDW1</accession>
<dbReference type="Proteomes" id="UP001172728">
    <property type="component" value="Unassembled WGS sequence"/>
</dbReference>
<evidence type="ECO:0000313" key="2">
    <source>
        <dbReference type="Proteomes" id="UP001172728"/>
    </source>
</evidence>
<keyword evidence="2" id="KW-1185">Reference proteome</keyword>